<accession>A0ABD2NH92</accession>
<evidence type="ECO:0000256" key="2">
    <source>
        <dbReference type="ARBA" id="ARBA00022701"/>
    </source>
</evidence>
<evidence type="ECO:0000313" key="7">
    <source>
        <dbReference type="EMBL" id="KAL3278056.1"/>
    </source>
</evidence>
<dbReference type="InterPro" id="IPR000217">
    <property type="entry name" value="Tubulin"/>
</dbReference>
<dbReference type="AlphaFoldDB" id="A0ABD2NH92"/>
<keyword evidence="8" id="KW-1185">Reference proteome</keyword>
<keyword evidence="2 5" id="KW-0493">Microtubule</keyword>
<evidence type="ECO:0000256" key="5">
    <source>
        <dbReference type="RuleBase" id="RU000352"/>
    </source>
</evidence>
<dbReference type="PRINTS" id="PR01161">
    <property type="entry name" value="TUBULIN"/>
</dbReference>
<dbReference type="SMART" id="SM00864">
    <property type="entry name" value="Tubulin"/>
    <property type="match status" value="1"/>
</dbReference>
<evidence type="ECO:0000256" key="1">
    <source>
        <dbReference type="ARBA" id="ARBA00009636"/>
    </source>
</evidence>
<evidence type="ECO:0000256" key="3">
    <source>
        <dbReference type="ARBA" id="ARBA00022741"/>
    </source>
</evidence>
<dbReference type="InterPro" id="IPR004057">
    <property type="entry name" value="Epsilon_tubulin"/>
</dbReference>
<evidence type="ECO:0000259" key="6">
    <source>
        <dbReference type="SMART" id="SM00864"/>
    </source>
</evidence>
<dbReference type="InterPro" id="IPR003008">
    <property type="entry name" value="Tubulin_FtsZ_GTPase"/>
</dbReference>
<dbReference type="GO" id="GO:0005874">
    <property type="term" value="C:microtubule"/>
    <property type="evidence" value="ECO:0007669"/>
    <property type="project" value="UniProtKB-KW"/>
</dbReference>
<comment type="caution">
    <text evidence="7">The sequence shown here is derived from an EMBL/GenBank/DDBJ whole genome shotgun (WGS) entry which is preliminary data.</text>
</comment>
<dbReference type="Pfam" id="PF00091">
    <property type="entry name" value="Tubulin"/>
    <property type="match status" value="1"/>
</dbReference>
<dbReference type="PANTHER" id="PTHR11588">
    <property type="entry name" value="TUBULIN"/>
    <property type="match status" value="1"/>
</dbReference>
<feature type="domain" description="Tubulin/FtsZ GTPase" evidence="6">
    <location>
        <begin position="3"/>
        <end position="178"/>
    </location>
</feature>
<dbReference type="PRINTS" id="PR01519">
    <property type="entry name" value="EPSLNTUBULIN"/>
</dbReference>
<dbReference type="EMBL" id="JABFTP020000103">
    <property type="protein sequence ID" value="KAL3278056.1"/>
    <property type="molecule type" value="Genomic_DNA"/>
</dbReference>
<name>A0ABD2NH92_9CUCU</name>
<protein>
    <recommendedName>
        <fullName evidence="6">Tubulin/FtsZ GTPase domain-containing protein</fullName>
    </recommendedName>
</protein>
<proteinExistence type="inferred from homology"/>
<keyword evidence="4 5" id="KW-0342">GTP-binding</keyword>
<keyword evidence="3 5" id="KW-0547">Nucleotide-binding</keyword>
<sequence length="179" mass="19951">MEESVVSRFSNSELKGLFDKRALITNHPGSGNNWAEGYHTHGSKFKNKILKVVTKYAERCDCLHGFLLVFSVGGGTGSGLGSFILQQLEEYFPEIDRFVACVYSTGSEDVITAPYNMMLSTQYLIQHATCVFPVENRALQEISLRKGVSTINKYRSIASTFEDMNSVVVNLLLHLTRTA</sequence>
<dbReference type="Gene3D" id="3.40.50.1440">
    <property type="entry name" value="Tubulin/FtsZ, GTPase domain"/>
    <property type="match status" value="1"/>
</dbReference>
<comment type="similarity">
    <text evidence="1 5">Belongs to the tubulin family.</text>
</comment>
<dbReference type="InterPro" id="IPR036525">
    <property type="entry name" value="Tubulin/FtsZ_GTPase_sf"/>
</dbReference>
<dbReference type="InterPro" id="IPR017975">
    <property type="entry name" value="Tubulin_CS"/>
</dbReference>
<organism evidence="7 8">
    <name type="scientific">Cryptolaemus montrouzieri</name>
    <dbReference type="NCBI Taxonomy" id="559131"/>
    <lineage>
        <taxon>Eukaryota</taxon>
        <taxon>Metazoa</taxon>
        <taxon>Ecdysozoa</taxon>
        <taxon>Arthropoda</taxon>
        <taxon>Hexapoda</taxon>
        <taxon>Insecta</taxon>
        <taxon>Pterygota</taxon>
        <taxon>Neoptera</taxon>
        <taxon>Endopterygota</taxon>
        <taxon>Coleoptera</taxon>
        <taxon>Polyphaga</taxon>
        <taxon>Cucujiformia</taxon>
        <taxon>Coccinelloidea</taxon>
        <taxon>Coccinellidae</taxon>
        <taxon>Scymninae</taxon>
        <taxon>Scymnini</taxon>
        <taxon>Cryptolaemus</taxon>
    </lineage>
</organism>
<reference evidence="7 8" key="1">
    <citation type="journal article" date="2021" name="BMC Biol.">
        <title>Horizontally acquired antibacterial genes associated with adaptive radiation of ladybird beetles.</title>
        <authorList>
            <person name="Li H.S."/>
            <person name="Tang X.F."/>
            <person name="Huang Y.H."/>
            <person name="Xu Z.Y."/>
            <person name="Chen M.L."/>
            <person name="Du X.Y."/>
            <person name="Qiu B.Y."/>
            <person name="Chen P.T."/>
            <person name="Zhang W."/>
            <person name="Slipinski A."/>
            <person name="Escalona H.E."/>
            <person name="Waterhouse R.M."/>
            <person name="Zwick A."/>
            <person name="Pang H."/>
        </authorList>
    </citation>
    <scope>NUCLEOTIDE SEQUENCE [LARGE SCALE GENOMIC DNA]</scope>
    <source>
        <strain evidence="7">SYSU2018</strain>
    </source>
</reference>
<dbReference type="SUPFAM" id="SSF52490">
    <property type="entry name" value="Tubulin nucleotide-binding domain-like"/>
    <property type="match status" value="1"/>
</dbReference>
<gene>
    <name evidence="7" type="ORF">HHI36_013401</name>
</gene>
<evidence type="ECO:0000256" key="4">
    <source>
        <dbReference type="ARBA" id="ARBA00023134"/>
    </source>
</evidence>
<dbReference type="Proteomes" id="UP001516400">
    <property type="component" value="Unassembled WGS sequence"/>
</dbReference>
<evidence type="ECO:0000313" key="8">
    <source>
        <dbReference type="Proteomes" id="UP001516400"/>
    </source>
</evidence>
<dbReference type="GO" id="GO:0005525">
    <property type="term" value="F:GTP binding"/>
    <property type="evidence" value="ECO:0007669"/>
    <property type="project" value="UniProtKB-UniRule"/>
</dbReference>
<dbReference type="PROSITE" id="PS00227">
    <property type="entry name" value="TUBULIN"/>
    <property type="match status" value="1"/>
</dbReference>